<feature type="binding site" evidence="6">
    <location>
        <begin position="76"/>
        <end position="79"/>
    </location>
    <ligand>
        <name>NADP(+)</name>
        <dbReference type="ChEBI" id="CHEBI:58349"/>
    </ligand>
</feature>
<dbReference type="EC" id="1.5.1.2" evidence="4 5"/>
<evidence type="ECO:0000256" key="3">
    <source>
        <dbReference type="ARBA" id="ARBA00023002"/>
    </source>
</evidence>
<dbReference type="FunFam" id="1.10.3730.10:FF:000001">
    <property type="entry name" value="Pyrroline-5-carboxylate reductase"/>
    <property type="match status" value="1"/>
</dbReference>
<protein>
    <recommendedName>
        <fullName evidence="4 5">Pyrroline-5-carboxylate reductase</fullName>
        <shortName evidence="4">P5C reductase</shortName>
        <shortName evidence="4">P5CR</shortName>
        <ecNumber evidence="4 5">1.5.1.2</ecNumber>
    </recommendedName>
    <alternativeName>
        <fullName evidence="4">PCA reductase</fullName>
    </alternativeName>
</protein>
<dbReference type="GO" id="GO:0055129">
    <property type="term" value="P:L-proline biosynthetic process"/>
    <property type="evidence" value="ECO:0007669"/>
    <property type="project" value="UniProtKB-UniRule"/>
</dbReference>
<dbReference type="InterPro" id="IPR053790">
    <property type="entry name" value="P5CR-like_CS"/>
</dbReference>
<dbReference type="RefSeq" id="WP_175506309.1">
    <property type="nucleotide sequence ID" value="NZ_CP054841.1"/>
</dbReference>
<dbReference type="SUPFAM" id="SSF48179">
    <property type="entry name" value="6-phosphogluconate dehydrogenase C-terminal domain-like"/>
    <property type="match status" value="1"/>
</dbReference>
<dbReference type="Proteomes" id="UP000509579">
    <property type="component" value="Plasmid unnamed1"/>
</dbReference>
<evidence type="ECO:0000256" key="5">
    <source>
        <dbReference type="NCBIfam" id="TIGR00112"/>
    </source>
</evidence>
<dbReference type="NCBIfam" id="TIGR00112">
    <property type="entry name" value="proC"/>
    <property type="match status" value="1"/>
</dbReference>
<feature type="binding site" evidence="6">
    <location>
        <begin position="15"/>
        <end position="20"/>
    </location>
    <ligand>
        <name>NADP(+)</name>
        <dbReference type="ChEBI" id="CHEBI:58349"/>
    </ligand>
</feature>
<evidence type="ECO:0000256" key="6">
    <source>
        <dbReference type="PIRSR" id="PIRSR000193-1"/>
    </source>
</evidence>
<dbReference type="HAMAP" id="MF_01925">
    <property type="entry name" value="P5C_reductase"/>
    <property type="match status" value="1"/>
</dbReference>
<keyword evidence="4" id="KW-0963">Cytoplasm</keyword>
<keyword evidence="4 7" id="KW-0641">Proline biosynthesis</keyword>
<dbReference type="SUPFAM" id="SSF51735">
    <property type="entry name" value="NAD(P)-binding Rossmann-fold domains"/>
    <property type="match status" value="1"/>
</dbReference>
<organism evidence="10 11">
    <name type="scientific">Comamonas antarctica</name>
    <dbReference type="NCBI Taxonomy" id="2743470"/>
    <lineage>
        <taxon>Bacteria</taxon>
        <taxon>Pseudomonadati</taxon>
        <taxon>Pseudomonadota</taxon>
        <taxon>Betaproteobacteria</taxon>
        <taxon>Burkholderiales</taxon>
        <taxon>Comamonadaceae</taxon>
        <taxon>Comamonas</taxon>
    </lineage>
</organism>
<evidence type="ECO:0000256" key="4">
    <source>
        <dbReference type="HAMAP-Rule" id="MF_01925"/>
    </source>
</evidence>
<keyword evidence="10" id="KW-0614">Plasmid</keyword>
<dbReference type="InterPro" id="IPR008927">
    <property type="entry name" value="6-PGluconate_DH-like_C_sf"/>
</dbReference>
<reference evidence="10 11" key="1">
    <citation type="submission" date="2020-06" db="EMBL/GenBank/DDBJ databases">
        <title>Acidovorax antarctica sp. nov., isolated from Corinth ice sheet soil, Antarctic Fields Peninsula.</title>
        <authorList>
            <person name="Xu Q."/>
            <person name="Peng F."/>
        </authorList>
    </citation>
    <scope>NUCLEOTIDE SEQUENCE [LARGE SCALE GENOMIC DNA]</scope>
    <source>
        <strain evidence="10 11">16-35-5</strain>
        <plasmid evidence="10 11">unnamed1</plasmid>
    </source>
</reference>
<name>A0A6N1X809_9BURK</name>
<proteinExistence type="inferred from homology"/>
<dbReference type="Pfam" id="PF14748">
    <property type="entry name" value="P5CR_dimer"/>
    <property type="match status" value="1"/>
</dbReference>
<dbReference type="GO" id="GO:0004735">
    <property type="term" value="F:pyrroline-5-carboxylate reductase activity"/>
    <property type="evidence" value="ECO:0007669"/>
    <property type="project" value="UniProtKB-UniRule"/>
</dbReference>
<keyword evidence="3 4" id="KW-0560">Oxidoreductase</keyword>
<sequence length="290" mass="30509">MAASTESSFDTIAFIGGGNMASAIIGGLIRQGMPAARIAVAEPWDEARAALLQAHGITALAEPGAALERARLVVWAVKPQMLRQAAAAAGSFTRHAMHLSVAAGVRSDSIAEWVGSQRVVRAMPNTPALIGRGMTALFARAAITAAERADVEQVIATTGEYLWMDDEAQLDAATALSGSGPAYVYFFLQAMTQAGSDMGLTRDQAHQLAVATFAGAAELAHRSAEPPELLRRRVTSKGGTTHAAITSMQHSRIDWHFMRALHAARDRARALGDEFGNAPSGLAELPAARS</sequence>
<dbReference type="KEGG" id="aant:HUK68_21645"/>
<dbReference type="Gene3D" id="1.10.3730.10">
    <property type="entry name" value="ProC C-terminal domain-like"/>
    <property type="match status" value="1"/>
</dbReference>
<evidence type="ECO:0000256" key="1">
    <source>
        <dbReference type="ARBA" id="ARBA00005525"/>
    </source>
</evidence>
<dbReference type="InterPro" id="IPR028939">
    <property type="entry name" value="P5C_Rdtase_cat_N"/>
</dbReference>
<evidence type="ECO:0000259" key="8">
    <source>
        <dbReference type="Pfam" id="PF03807"/>
    </source>
</evidence>
<comment type="pathway">
    <text evidence="4 7">Amino-acid biosynthesis; L-proline biosynthesis; L-proline from L-glutamate 5-semialdehyde: step 1/1.</text>
</comment>
<dbReference type="UniPathway" id="UPA00098">
    <property type="reaction ID" value="UER00361"/>
</dbReference>
<dbReference type="EMBL" id="CP054841">
    <property type="protein sequence ID" value="QKV55521.1"/>
    <property type="molecule type" value="Genomic_DNA"/>
</dbReference>
<dbReference type="PIRSF" id="PIRSF000193">
    <property type="entry name" value="Pyrrol-5-carb_rd"/>
    <property type="match status" value="1"/>
</dbReference>
<keyword evidence="4 7" id="KW-0028">Amino-acid biosynthesis</keyword>
<comment type="catalytic activity">
    <reaction evidence="4">
        <text>L-proline + NAD(+) = (S)-1-pyrroline-5-carboxylate + NADH + 2 H(+)</text>
        <dbReference type="Rhea" id="RHEA:14105"/>
        <dbReference type="ChEBI" id="CHEBI:15378"/>
        <dbReference type="ChEBI" id="CHEBI:17388"/>
        <dbReference type="ChEBI" id="CHEBI:57540"/>
        <dbReference type="ChEBI" id="CHEBI:57945"/>
        <dbReference type="ChEBI" id="CHEBI:60039"/>
        <dbReference type="EC" id="1.5.1.2"/>
    </reaction>
</comment>
<dbReference type="Pfam" id="PF03807">
    <property type="entry name" value="F420_oxidored"/>
    <property type="match status" value="1"/>
</dbReference>
<keyword evidence="2 4" id="KW-0521">NADP</keyword>
<dbReference type="AlphaFoldDB" id="A0A6N1X809"/>
<comment type="subcellular location">
    <subcellularLocation>
        <location evidence="4">Cytoplasm</location>
    </subcellularLocation>
</comment>
<dbReference type="InterPro" id="IPR029036">
    <property type="entry name" value="P5CR_dimer"/>
</dbReference>
<dbReference type="Gene3D" id="3.40.50.720">
    <property type="entry name" value="NAD(P)-binding Rossmann-like Domain"/>
    <property type="match status" value="1"/>
</dbReference>
<dbReference type="InterPro" id="IPR036291">
    <property type="entry name" value="NAD(P)-bd_dom_sf"/>
</dbReference>
<accession>A0A6N1X809</accession>
<comment type="catalytic activity">
    <reaction evidence="4 7">
        <text>L-proline + NADP(+) = (S)-1-pyrroline-5-carboxylate + NADPH + 2 H(+)</text>
        <dbReference type="Rhea" id="RHEA:14109"/>
        <dbReference type="ChEBI" id="CHEBI:15378"/>
        <dbReference type="ChEBI" id="CHEBI:17388"/>
        <dbReference type="ChEBI" id="CHEBI:57783"/>
        <dbReference type="ChEBI" id="CHEBI:58349"/>
        <dbReference type="ChEBI" id="CHEBI:60039"/>
        <dbReference type="EC" id="1.5.1.2"/>
    </reaction>
</comment>
<dbReference type="PROSITE" id="PS00521">
    <property type="entry name" value="P5CR"/>
    <property type="match status" value="1"/>
</dbReference>
<geneLocation type="plasmid" evidence="10 11">
    <name>unnamed1</name>
</geneLocation>
<gene>
    <name evidence="4" type="primary">proC</name>
    <name evidence="10" type="ORF">HUK68_21645</name>
</gene>
<comment type="similarity">
    <text evidence="1 4 7">Belongs to the pyrroline-5-carboxylate reductase family.</text>
</comment>
<feature type="domain" description="Pyrroline-5-carboxylate reductase dimerisation" evidence="9">
    <location>
        <begin position="167"/>
        <end position="270"/>
    </location>
</feature>
<dbReference type="GO" id="GO:0005737">
    <property type="term" value="C:cytoplasm"/>
    <property type="evidence" value="ECO:0007669"/>
    <property type="project" value="UniProtKB-SubCell"/>
</dbReference>
<feature type="domain" description="Pyrroline-5-carboxylate reductase catalytic N-terminal" evidence="8">
    <location>
        <begin position="11"/>
        <end position="94"/>
    </location>
</feature>
<evidence type="ECO:0000256" key="2">
    <source>
        <dbReference type="ARBA" id="ARBA00022857"/>
    </source>
</evidence>
<dbReference type="PANTHER" id="PTHR11645">
    <property type="entry name" value="PYRROLINE-5-CARBOXYLATE REDUCTASE"/>
    <property type="match status" value="1"/>
</dbReference>
<dbReference type="InterPro" id="IPR000304">
    <property type="entry name" value="Pyrroline-COOH_reductase"/>
</dbReference>
<evidence type="ECO:0000313" key="10">
    <source>
        <dbReference type="EMBL" id="QKV55521.1"/>
    </source>
</evidence>
<keyword evidence="11" id="KW-1185">Reference proteome</keyword>
<evidence type="ECO:0000259" key="9">
    <source>
        <dbReference type="Pfam" id="PF14748"/>
    </source>
</evidence>
<comment type="function">
    <text evidence="4">Catalyzes the reduction of 1-pyrroline-5-carboxylate (PCA) to L-proline.</text>
</comment>
<dbReference type="PANTHER" id="PTHR11645:SF0">
    <property type="entry name" value="PYRROLINE-5-CARBOXYLATE REDUCTASE 3"/>
    <property type="match status" value="1"/>
</dbReference>
<evidence type="ECO:0000256" key="7">
    <source>
        <dbReference type="RuleBase" id="RU003903"/>
    </source>
</evidence>
<evidence type="ECO:0000313" key="11">
    <source>
        <dbReference type="Proteomes" id="UP000509579"/>
    </source>
</evidence>